<feature type="region of interest" description="Disordered" evidence="1">
    <location>
        <begin position="171"/>
        <end position="200"/>
    </location>
</feature>
<protein>
    <recommendedName>
        <fullName evidence="2">HTH-like domain-containing protein</fullName>
    </recommendedName>
</protein>
<dbReference type="EMBL" id="AB518069">
    <property type="protein sequence ID" value="BAH98145.1"/>
    <property type="molecule type" value="Genomic_DNA"/>
</dbReference>
<proteinExistence type="predicted"/>
<evidence type="ECO:0000313" key="3">
    <source>
        <dbReference type="EMBL" id="BAH98145.1"/>
    </source>
</evidence>
<dbReference type="AlphaFoldDB" id="C7G4D3"/>
<evidence type="ECO:0000256" key="1">
    <source>
        <dbReference type="SAM" id="MobiDB-lite"/>
    </source>
</evidence>
<dbReference type="Pfam" id="PF13276">
    <property type="entry name" value="HTH_21"/>
    <property type="match status" value="1"/>
</dbReference>
<organism evidence="3">
    <name type="scientific">Thermochromatium tepidum</name>
    <name type="common">Chromatium tepidum</name>
    <dbReference type="NCBI Taxonomy" id="1050"/>
    <lineage>
        <taxon>Bacteria</taxon>
        <taxon>Pseudomonadati</taxon>
        <taxon>Pseudomonadota</taxon>
        <taxon>Gammaproteobacteria</taxon>
        <taxon>Chromatiales</taxon>
        <taxon>Chromatiaceae</taxon>
        <taxon>Thermochromatium</taxon>
    </lineage>
</organism>
<feature type="domain" description="HTH-like" evidence="2">
    <location>
        <begin position="77"/>
        <end position="112"/>
    </location>
</feature>
<dbReference type="InterPro" id="IPR025948">
    <property type="entry name" value="HTH-like_dom"/>
</dbReference>
<evidence type="ECO:0000259" key="2">
    <source>
        <dbReference type="Pfam" id="PF13276"/>
    </source>
</evidence>
<sequence length="200" mass="21839">MRCQTTSPGTGKPYGLERVCRVLELPRSTIYAQRARETAKVVPLHPVRRGPKPKVSDADLLAAIRADLEASPFVGEGHRKVWTRLRILSGIRVSKDRVCRLMRENALLSPHRVPQGAPSAHDGSIQAEAPNQVWGTDGIRIQTVAGWLGVGVLGGRSFRCLLRRQHSCCQGRQSHQGPATDCPGGLRPSLAPRARTPARV</sequence>
<accession>C7G4D3</accession>
<name>C7G4D3_THETI</name>
<reference evidence="3" key="1">
    <citation type="journal article" date="2012" name="Photosyn. Res.">
        <title>Gene sequencing and characterization of the light-harvesting complex 2 from thermophilic purple sulfur bacterium Thermochromatium tepidum.</title>
        <authorList>
            <person name="Sekine F."/>
            <person name="Horiguchi K."/>
            <person name="Kashino Y."/>
            <person name="Shimizu Y."/>
            <person name="Yu L.-J."/>
            <person name="Kobayashi M."/>
            <person name="Wang Z.-Y."/>
        </authorList>
    </citation>
    <scope>NUCLEOTIDE SEQUENCE</scope>
</reference>